<gene>
    <name evidence="3" type="ORF">BD410DRAFT_699028</name>
</gene>
<reference evidence="3 4" key="1">
    <citation type="submission" date="2018-06" db="EMBL/GenBank/DDBJ databases">
        <title>A transcriptomic atlas of mushroom development highlights an independent origin of complex multicellularity.</title>
        <authorList>
            <consortium name="DOE Joint Genome Institute"/>
            <person name="Krizsan K."/>
            <person name="Almasi E."/>
            <person name="Merenyi Z."/>
            <person name="Sahu N."/>
            <person name="Viragh M."/>
            <person name="Koszo T."/>
            <person name="Mondo S."/>
            <person name="Kiss B."/>
            <person name="Balint B."/>
            <person name="Kues U."/>
            <person name="Barry K."/>
            <person name="Hegedus J.C."/>
            <person name="Henrissat B."/>
            <person name="Johnson J."/>
            <person name="Lipzen A."/>
            <person name="Ohm R."/>
            <person name="Nagy I."/>
            <person name="Pangilinan J."/>
            <person name="Yan J."/>
            <person name="Xiong Y."/>
            <person name="Grigoriev I.V."/>
            <person name="Hibbett D.S."/>
            <person name="Nagy L.G."/>
        </authorList>
    </citation>
    <scope>NUCLEOTIDE SEQUENCE [LARGE SCALE GENOMIC DNA]</scope>
    <source>
        <strain evidence="3 4">SZMC22713</strain>
    </source>
</reference>
<dbReference type="OrthoDB" id="3221808at2759"/>
<proteinExistence type="predicted"/>
<sequence length="182" mass="20650">WLPYLEVADKYDKELVEGWRDDMDALLIFSALFSAAVTAFVVDSYKSLQEDTGNLTINVLIHISQQLANGTQIAATRPQNFAPPTLSLTVNIFWFLSLAFSLICALAAIMVKQWARHYLQGPRNLPSTSDRAKMRQFLFTNILAWKMELIVEMIPALLHISLFLFFIGLLFFLHTISSPLLV</sequence>
<dbReference type="VEuPathDB" id="FungiDB:BD410DRAFT_699028"/>
<evidence type="ECO:0000313" key="4">
    <source>
        <dbReference type="Proteomes" id="UP000294933"/>
    </source>
</evidence>
<accession>A0A4Y7QAT2</accession>
<organism evidence="3 4">
    <name type="scientific">Rickenella mellea</name>
    <dbReference type="NCBI Taxonomy" id="50990"/>
    <lineage>
        <taxon>Eukaryota</taxon>
        <taxon>Fungi</taxon>
        <taxon>Dikarya</taxon>
        <taxon>Basidiomycota</taxon>
        <taxon>Agaricomycotina</taxon>
        <taxon>Agaricomycetes</taxon>
        <taxon>Hymenochaetales</taxon>
        <taxon>Rickenellaceae</taxon>
        <taxon>Rickenella</taxon>
    </lineage>
</organism>
<dbReference type="InterPro" id="IPR045338">
    <property type="entry name" value="DUF6535"/>
</dbReference>
<dbReference type="EMBL" id="ML170165">
    <property type="protein sequence ID" value="TDL24704.1"/>
    <property type="molecule type" value="Genomic_DNA"/>
</dbReference>
<protein>
    <recommendedName>
        <fullName evidence="2">DUF6535 domain-containing protein</fullName>
    </recommendedName>
</protein>
<feature type="transmembrane region" description="Helical" evidence="1">
    <location>
        <begin position="25"/>
        <end position="42"/>
    </location>
</feature>
<keyword evidence="1" id="KW-0472">Membrane</keyword>
<feature type="non-terminal residue" evidence="3">
    <location>
        <position position="182"/>
    </location>
</feature>
<evidence type="ECO:0000256" key="1">
    <source>
        <dbReference type="SAM" id="Phobius"/>
    </source>
</evidence>
<keyword evidence="4" id="KW-1185">Reference proteome</keyword>
<evidence type="ECO:0000313" key="3">
    <source>
        <dbReference type="EMBL" id="TDL24704.1"/>
    </source>
</evidence>
<feature type="non-terminal residue" evidence="3">
    <location>
        <position position="1"/>
    </location>
</feature>
<keyword evidence="1" id="KW-0812">Transmembrane</keyword>
<dbReference type="Pfam" id="PF20153">
    <property type="entry name" value="DUF6535"/>
    <property type="match status" value="1"/>
</dbReference>
<feature type="transmembrane region" description="Helical" evidence="1">
    <location>
        <begin position="92"/>
        <end position="111"/>
    </location>
</feature>
<feature type="transmembrane region" description="Helical" evidence="1">
    <location>
        <begin position="156"/>
        <end position="176"/>
    </location>
</feature>
<dbReference type="Proteomes" id="UP000294933">
    <property type="component" value="Unassembled WGS sequence"/>
</dbReference>
<dbReference type="AlphaFoldDB" id="A0A4Y7QAT2"/>
<name>A0A4Y7QAT2_9AGAM</name>
<evidence type="ECO:0000259" key="2">
    <source>
        <dbReference type="Pfam" id="PF20153"/>
    </source>
</evidence>
<feature type="domain" description="DUF6535" evidence="2">
    <location>
        <begin position="1"/>
        <end position="174"/>
    </location>
</feature>
<keyword evidence="1" id="KW-1133">Transmembrane helix</keyword>